<dbReference type="GeneID" id="68293713"/>
<evidence type="ECO:0000313" key="3">
    <source>
        <dbReference type="EMBL" id="GIZ44954.1"/>
    </source>
</evidence>
<proteinExistence type="predicted"/>
<protein>
    <submittedName>
        <fullName evidence="3">Uncharacterized protein</fullName>
    </submittedName>
</protein>
<keyword evidence="1" id="KW-0175">Coiled coil</keyword>
<feature type="region of interest" description="Disordered" evidence="2">
    <location>
        <begin position="185"/>
        <end position="221"/>
    </location>
</feature>
<accession>A0A9P3FJ90</accession>
<dbReference type="AlphaFoldDB" id="A0A9P3FJ90"/>
<feature type="region of interest" description="Disordered" evidence="2">
    <location>
        <begin position="59"/>
        <end position="93"/>
    </location>
</feature>
<keyword evidence="4" id="KW-1185">Reference proteome</keyword>
<feature type="region of interest" description="Disordered" evidence="2">
    <location>
        <begin position="416"/>
        <end position="456"/>
    </location>
</feature>
<dbReference type="Proteomes" id="UP000825890">
    <property type="component" value="Unassembled WGS sequence"/>
</dbReference>
<feature type="coiled-coil region" evidence="1">
    <location>
        <begin position="17"/>
        <end position="51"/>
    </location>
</feature>
<feature type="compositionally biased region" description="Basic and acidic residues" evidence="2">
    <location>
        <begin position="84"/>
        <end position="93"/>
    </location>
</feature>
<comment type="caution">
    <text evidence="3">The sequence shown here is derived from an EMBL/GenBank/DDBJ whole genome shotgun (WGS) entry which is preliminary data.</text>
</comment>
<evidence type="ECO:0000256" key="2">
    <source>
        <dbReference type="SAM" id="MobiDB-lite"/>
    </source>
</evidence>
<feature type="compositionally biased region" description="Polar residues" evidence="2">
    <location>
        <begin position="59"/>
        <end position="69"/>
    </location>
</feature>
<dbReference type="RefSeq" id="XP_044659441.1">
    <property type="nucleotide sequence ID" value="XM_044803506.1"/>
</dbReference>
<sequence>MGSVEVDKLIEQLAAGFDALQDEYQKLFGRHSALERKLATAREQYNELAKLYRTDATTTPPLSLISSPATAKDENFPPKTTPEILDRSSDERSKRAANKIRTAIIAANGLRHAVPEVIDEGAVKIWSGPAADNPEASSSLMPSIAESPLEQDFTVPGKPSQLGCPFASMAKKKLSSHAASVLSRYEKNGSGGSTGTGSTPASNASHVNGRESFSKRRSRRASMLDPIKAEICGMSDHSEVPEHAKAPSLMAPSKGPTEKQIENAEVGVCPIRFLDQHSPEEVATYFENHKHELPRSHEVCVMRYQSNEEQIRQLDAKYGNLVSMIQGLGQKHKELLPEDIAVEDEQEDDGSERALSGEKIRNWAKSVSAEVQIGDELDDAEEERVPHFERPVREIRVGESPSRPWGIHVPAKYTDAHSADEVSSKAAQLASVPPATQPEKPDASSVPKASGGKCPFDHTAMAGGGQGGGGGGPKDFGAALRAAMGNMNNTTNAIAEPDTTFVAPKTAQQEQSPNPLLPRVTKDATSALVASEKSEKPAIVINGPVFFGYSPEDTIRILKESGLKMTGQ</sequence>
<evidence type="ECO:0000313" key="4">
    <source>
        <dbReference type="Proteomes" id="UP000825890"/>
    </source>
</evidence>
<organism evidence="3 4">
    <name type="scientific">Cercospora kikuchii</name>
    <dbReference type="NCBI Taxonomy" id="84275"/>
    <lineage>
        <taxon>Eukaryota</taxon>
        <taxon>Fungi</taxon>
        <taxon>Dikarya</taxon>
        <taxon>Ascomycota</taxon>
        <taxon>Pezizomycotina</taxon>
        <taxon>Dothideomycetes</taxon>
        <taxon>Dothideomycetidae</taxon>
        <taxon>Mycosphaerellales</taxon>
        <taxon>Mycosphaerellaceae</taxon>
        <taxon>Cercospora</taxon>
    </lineage>
</organism>
<evidence type="ECO:0000256" key="1">
    <source>
        <dbReference type="SAM" id="Coils"/>
    </source>
</evidence>
<reference evidence="3 4" key="1">
    <citation type="submission" date="2021-01" db="EMBL/GenBank/DDBJ databases">
        <title>Cercospora kikuchii MAFF 305040 whole genome shotgun sequence.</title>
        <authorList>
            <person name="Kashiwa T."/>
            <person name="Suzuki T."/>
        </authorList>
    </citation>
    <scope>NUCLEOTIDE SEQUENCE [LARGE SCALE GENOMIC DNA]</scope>
    <source>
        <strain evidence="3 4">MAFF 305040</strain>
    </source>
</reference>
<dbReference type="OrthoDB" id="5343576at2759"/>
<dbReference type="EMBL" id="BOLY01000005">
    <property type="protein sequence ID" value="GIZ44954.1"/>
    <property type="molecule type" value="Genomic_DNA"/>
</dbReference>
<gene>
    <name evidence="3" type="ORF">CKM354_000813800</name>
</gene>
<name>A0A9P3FJ90_9PEZI</name>